<keyword evidence="8" id="KW-1185">Reference proteome</keyword>
<dbReference type="Pfam" id="PF00232">
    <property type="entry name" value="Glyco_hydro_1"/>
    <property type="match status" value="1"/>
</dbReference>
<dbReference type="PROSITE" id="PS00653">
    <property type="entry name" value="GLYCOSYL_HYDROL_F1_2"/>
    <property type="match status" value="1"/>
</dbReference>
<evidence type="ECO:0000313" key="8">
    <source>
        <dbReference type="Proteomes" id="UP000030746"/>
    </source>
</evidence>
<dbReference type="Proteomes" id="UP000030746">
    <property type="component" value="Unassembled WGS sequence"/>
</dbReference>
<dbReference type="HOGENOM" id="CLU_001859_1_3_1"/>
<proteinExistence type="inferred from homology"/>
<comment type="subunit">
    <text evidence="2">Homodimer.</text>
</comment>
<evidence type="ECO:0000313" key="7">
    <source>
        <dbReference type="EMBL" id="ESO84675.1"/>
    </source>
</evidence>
<dbReference type="RefSeq" id="XP_009064666.1">
    <property type="nucleotide sequence ID" value="XM_009066418.1"/>
</dbReference>
<comment type="similarity">
    <text evidence="1 6">Belongs to the glycosyl hydrolase 1 family.</text>
</comment>
<dbReference type="CTD" id="20245978"/>
<dbReference type="FunFam" id="3.20.20.80:FF:000013">
    <property type="entry name" value="lactase-phlorizin hydrolase"/>
    <property type="match status" value="1"/>
</dbReference>
<dbReference type="PANTHER" id="PTHR10353:SF36">
    <property type="entry name" value="LP05116P"/>
    <property type="match status" value="1"/>
</dbReference>
<dbReference type="GO" id="GO:0005975">
    <property type="term" value="P:carbohydrate metabolic process"/>
    <property type="evidence" value="ECO:0007669"/>
    <property type="project" value="InterPro"/>
</dbReference>
<dbReference type="PANTHER" id="PTHR10353">
    <property type="entry name" value="GLYCOSYL HYDROLASE"/>
    <property type="match status" value="1"/>
</dbReference>
<dbReference type="SUPFAM" id="SSF51445">
    <property type="entry name" value="(Trans)glycosidases"/>
    <property type="match status" value="1"/>
</dbReference>
<dbReference type="InterPro" id="IPR001360">
    <property type="entry name" value="Glyco_hydro_1"/>
</dbReference>
<accession>V3ZQ92</accession>
<dbReference type="AlphaFoldDB" id="V3ZQ92"/>
<dbReference type="OMA" id="IAHEINP"/>
<sequence>MNGIQDMFPKDFMFGAATAAYQVEGGWNEGGRGPSIWDDFAHQPGRIANGYNGDVACDSYHKYKEDVQLLVHLGVQHYLFSISWSRIMPDGTPSSINQQGIEYYSNLIDELIANNIEPMVKLYHWDLPSGLQKHGGWLNDSIADWFDAYARVCFEQFGNRVKYWLTFNEAYVVSWLGYGNGIFAPGVHSPGVGVYRAAHNIIRSHSRVYHTYNNHFKTRYHGQVGITLDIEWKQPLTMSTEDALAAERALQFKLGLFANAILENGDYPQIMKDYVGRKSHGTSRLPTFTEEEKKINKGAYDFLGINHYTTHMISNKPNPDSEPDYEQDQEIETRYDSCWGKTPADWLNEYPRGIRLLLNYVKVKYNNPPVIITESGRPDIEGSNDKGRIHYYTSYINELMKAIKIDGCNVKGYTAWSLMDNFEWLMGYTQRFGLYYVDFTNPNRTRAPRKSVDVYRNIIKNNGFVKP</sequence>
<evidence type="ECO:0000256" key="1">
    <source>
        <dbReference type="ARBA" id="ARBA00010838"/>
    </source>
</evidence>
<dbReference type="GO" id="GO:0008422">
    <property type="term" value="F:beta-glucosidase activity"/>
    <property type="evidence" value="ECO:0007669"/>
    <property type="project" value="TreeGrafter"/>
</dbReference>
<name>V3ZQ92_LOTGI</name>
<dbReference type="OrthoDB" id="65569at2759"/>
<evidence type="ECO:0000256" key="3">
    <source>
        <dbReference type="ARBA" id="ARBA00022801"/>
    </source>
</evidence>
<keyword evidence="5" id="KW-0326">Glycosidase</keyword>
<keyword evidence="4" id="KW-0325">Glycoprotein</keyword>
<keyword evidence="3" id="KW-0378">Hydrolase</keyword>
<dbReference type="GeneID" id="20245978"/>
<dbReference type="InterPro" id="IPR017853">
    <property type="entry name" value="GH"/>
</dbReference>
<organism evidence="7 8">
    <name type="scientific">Lottia gigantea</name>
    <name type="common">Giant owl limpet</name>
    <dbReference type="NCBI Taxonomy" id="225164"/>
    <lineage>
        <taxon>Eukaryota</taxon>
        <taxon>Metazoa</taxon>
        <taxon>Spiralia</taxon>
        <taxon>Lophotrochozoa</taxon>
        <taxon>Mollusca</taxon>
        <taxon>Gastropoda</taxon>
        <taxon>Patellogastropoda</taxon>
        <taxon>Lottioidea</taxon>
        <taxon>Lottiidae</taxon>
        <taxon>Lottia</taxon>
    </lineage>
</organism>
<dbReference type="STRING" id="225164.V3ZQ92"/>
<protein>
    <recommendedName>
        <fullName evidence="9">Beta-glucosidase</fullName>
    </recommendedName>
</protein>
<dbReference type="Gene3D" id="3.20.20.80">
    <property type="entry name" value="Glycosidases"/>
    <property type="match status" value="1"/>
</dbReference>
<reference evidence="7 8" key="1">
    <citation type="journal article" date="2013" name="Nature">
        <title>Insights into bilaterian evolution from three spiralian genomes.</title>
        <authorList>
            <person name="Simakov O."/>
            <person name="Marletaz F."/>
            <person name="Cho S.J."/>
            <person name="Edsinger-Gonzales E."/>
            <person name="Havlak P."/>
            <person name="Hellsten U."/>
            <person name="Kuo D.H."/>
            <person name="Larsson T."/>
            <person name="Lv J."/>
            <person name="Arendt D."/>
            <person name="Savage R."/>
            <person name="Osoegawa K."/>
            <person name="de Jong P."/>
            <person name="Grimwood J."/>
            <person name="Chapman J.A."/>
            <person name="Shapiro H."/>
            <person name="Aerts A."/>
            <person name="Otillar R.P."/>
            <person name="Terry A.Y."/>
            <person name="Boore J.L."/>
            <person name="Grigoriev I.V."/>
            <person name="Lindberg D.R."/>
            <person name="Seaver E.C."/>
            <person name="Weisblat D.A."/>
            <person name="Putnam N.H."/>
            <person name="Rokhsar D.S."/>
        </authorList>
    </citation>
    <scope>NUCLEOTIDE SEQUENCE [LARGE SCALE GENOMIC DNA]</scope>
</reference>
<gene>
    <name evidence="7" type="ORF">LOTGIDRAFT_207250</name>
</gene>
<evidence type="ECO:0000256" key="2">
    <source>
        <dbReference type="ARBA" id="ARBA00011738"/>
    </source>
</evidence>
<evidence type="ECO:0000256" key="5">
    <source>
        <dbReference type="ARBA" id="ARBA00023295"/>
    </source>
</evidence>
<evidence type="ECO:0008006" key="9">
    <source>
        <dbReference type="Google" id="ProtNLM"/>
    </source>
</evidence>
<dbReference type="PRINTS" id="PR00131">
    <property type="entry name" value="GLHYDRLASE1"/>
</dbReference>
<dbReference type="EMBL" id="KB203440">
    <property type="protein sequence ID" value="ESO84675.1"/>
    <property type="molecule type" value="Genomic_DNA"/>
</dbReference>
<dbReference type="KEGG" id="lgi:LOTGIDRAFT_207250"/>
<evidence type="ECO:0000256" key="4">
    <source>
        <dbReference type="ARBA" id="ARBA00023180"/>
    </source>
</evidence>
<dbReference type="InterPro" id="IPR033132">
    <property type="entry name" value="GH_1_N_CS"/>
</dbReference>
<evidence type="ECO:0000256" key="6">
    <source>
        <dbReference type="RuleBase" id="RU003690"/>
    </source>
</evidence>